<dbReference type="Proteomes" id="UP001152622">
    <property type="component" value="Unassembled WGS sequence"/>
</dbReference>
<dbReference type="AlphaFoldDB" id="A0A9Q1E4R8"/>
<sequence>MTNRSPALFPAPVEALRPPFHWSFEPDRRYGTNRSGHHRDIHSFPQREAILQENIQHLELEELKRQVLEDCNADLECQRLATQAREAQCLQQEAREAIAKRLDRQRLLKRKEKELQVAKLVTSLL</sequence>
<gene>
    <name evidence="1" type="ORF">SKAU_G00428070</name>
</gene>
<proteinExistence type="predicted"/>
<protein>
    <submittedName>
        <fullName evidence="1">Uncharacterized protein</fullName>
    </submittedName>
</protein>
<reference evidence="1" key="1">
    <citation type="journal article" date="2023" name="Science">
        <title>Genome structures resolve the early diversification of teleost fishes.</title>
        <authorList>
            <person name="Parey E."/>
            <person name="Louis A."/>
            <person name="Montfort J."/>
            <person name="Bouchez O."/>
            <person name="Roques C."/>
            <person name="Iampietro C."/>
            <person name="Lluch J."/>
            <person name="Castinel A."/>
            <person name="Donnadieu C."/>
            <person name="Desvignes T."/>
            <person name="Floi Bucao C."/>
            <person name="Jouanno E."/>
            <person name="Wen M."/>
            <person name="Mejri S."/>
            <person name="Dirks R."/>
            <person name="Jansen H."/>
            <person name="Henkel C."/>
            <person name="Chen W.J."/>
            <person name="Zahm M."/>
            <person name="Cabau C."/>
            <person name="Klopp C."/>
            <person name="Thompson A.W."/>
            <person name="Robinson-Rechavi M."/>
            <person name="Braasch I."/>
            <person name="Lecointre G."/>
            <person name="Bobe J."/>
            <person name="Postlethwait J.H."/>
            <person name="Berthelot C."/>
            <person name="Roest Crollius H."/>
            <person name="Guiguen Y."/>
        </authorList>
    </citation>
    <scope>NUCLEOTIDE SEQUENCE</scope>
    <source>
        <strain evidence="1">WJC10195</strain>
    </source>
</reference>
<evidence type="ECO:0000313" key="1">
    <source>
        <dbReference type="EMBL" id="KAJ8332199.1"/>
    </source>
</evidence>
<accession>A0A9Q1E4R8</accession>
<dbReference type="OrthoDB" id="8985566at2759"/>
<comment type="caution">
    <text evidence="1">The sequence shown here is derived from an EMBL/GenBank/DDBJ whole genome shotgun (WGS) entry which is preliminary data.</text>
</comment>
<dbReference type="EMBL" id="JAINUF010000032">
    <property type="protein sequence ID" value="KAJ8332199.1"/>
    <property type="molecule type" value="Genomic_DNA"/>
</dbReference>
<keyword evidence="2" id="KW-1185">Reference proteome</keyword>
<name>A0A9Q1E4R8_SYNKA</name>
<organism evidence="1 2">
    <name type="scientific">Synaphobranchus kaupii</name>
    <name type="common">Kaup's arrowtooth eel</name>
    <dbReference type="NCBI Taxonomy" id="118154"/>
    <lineage>
        <taxon>Eukaryota</taxon>
        <taxon>Metazoa</taxon>
        <taxon>Chordata</taxon>
        <taxon>Craniata</taxon>
        <taxon>Vertebrata</taxon>
        <taxon>Euteleostomi</taxon>
        <taxon>Actinopterygii</taxon>
        <taxon>Neopterygii</taxon>
        <taxon>Teleostei</taxon>
        <taxon>Anguilliformes</taxon>
        <taxon>Synaphobranchidae</taxon>
        <taxon>Synaphobranchus</taxon>
    </lineage>
</organism>
<evidence type="ECO:0000313" key="2">
    <source>
        <dbReference type="Proteomes" id="UP001152622"/>
    </source>
</evidence>